<evidence type="ECO:0000313" key="1">
    <source>
        <dbReference type="EMBL" id="KAI7748025.1"/>
    </source>
</evidence>
<keyword evidence="2" id="KW-1185">Reference proteome</keyword>
<dbReference type="Proteomes" id="UP001206925">
    <property type="component" value="Unassembled WGS sequence"/>
</dbReference>
<comment type="caution">
    <text evidence="1">The sequence shown here is derived from an EMBL/GenBank/DDBJ whole genome shotgun (WGS) entry which is preliminary data.</text>
</comment>
<reference evidence="1" key="1">
    <citation type="submission" date="2022-06" db="EMBL/GenBank/DDBJ databases">
        <title>Uncovering the hologenomic basis of an extraordinary plant invasion.</title>
        <authorList>
            <person name="Bieker V.C."/>
            <person name="Martin M.D."/>
            <person name="Gilbert T."/>
            <person name="Hodgins K."/>
            <person name="Battlay P."/>
            <person name="Petersen B."/>
            <person name="Wilson J."/>
        </authorList>
    </citation>
    <scope>NUCLEOTIDE SEQUENCE</scope>
    <source>
        <strain evidence="1">AA19_3_7</strain>
        <tissue evidence="1">Leaf</tissue>
    </source>
</reference>
<feature type="non-terminal residue" evidence="1">
    <location>
        <position position="1"/>
    </location>
</feature>
<gene>
    <name evidence="1" type="ORF">M8C21_028529</name>
</gene>
<sequence length="125" mass="13027">PSVNPLFLLTLSFHNNRLTVAGTTTGGGGIRFFAGTLNSSSGDFTGGGNCTGESVTDDETMLSSQSETCSSLDAAEYGGATLLWALLKTEVKFDGNENEKAKTDLSAAKVGPIEKEIGMIFHCKA</sequence>
<protein>
    <submittedName>
        <fullName evidence="1">Uncharacterized protein</fullName>
    </submittedName>
</protein>
<accession>A0AAD5CX61</accession>
<evidence type="ECO:0000313" key="2">
    <source>
        <dbReference type="Proteomes" id="UP001206925"/>
    </source>
</evidence>
<organism evidence="1 2">
    <name type="scientific">Ambrosia artemisiifolia</name>
    <name type="common">Common ragweed</name>
    <dbReference type="NCBI Taxonomy" id="4212"/>
    <lineage>
        <taxon>Eukaryota</taxon>
        <taxon>Viridiplantae</taxon>
        <taxon>Streptophyta</taxon>
        <taxon>Embryophyta</taxon>
        <taxon>Tracheophyta</taxon>
        <taxon>Spermatophyta</taxon>
        <taxon>Magnoliopsida</taxon>
        <taxon>eudicotyledons</taxon>
        <taxon>Gunneridae</taxon>
        <taxon>Pentapetalae</taxon>
        <taxon>asterids</taxon>
        <taxon>campanulids</taxon>
        <taxon>Asterales</taxon>
        <taxon>Asteraceae</taxon>
        <taxon>Asteroideae</taxon>
        <taxon>Heliantheae alliance</taxon>
        <taxon>Heliantheae</taxon>
        <taxon>Ambrosia</taxon>
    </lineage>
</organism>
<dbReference type="EMBL" id="JAMZMK010006614">
    <property type="protein sequence ID" value="KAI7748025.1"/>
    <property type="molecule type" value="Genomic_DNA"/>
</dbReference>
<feature type="non-terminal residue" evidence="1">
    <location>
        <position position="125"/>
    </location>
</feature>
<dbReference type="AlphaFoldDB" id="A0AAD5CX61"/>
<proteinExistence type="predicted"/>
<name>A0AAD5CX61_AMBAR</name>